<accession>A0A6G9I2S7</accession>
<sequence length="44" mass="5277">MAERLCRVFIHCTGLNLWYGFIYTYPVFCEAPIIFLRSAKFEEK</sequence>
<geneLocation type="plasmid" evidence="2">
    <name>pIP72</name>
</geneLocation>
<keyword evidence="1" id="KW-0812">Transmembrane</keyword>
<keyword evidence="2" id="KW-0614">Plasmid</keyword>
<organism evidence="2">
    <name type="scientific">Escherichia coli</name>
    <dbReference type="NCBI Taxonomy" id="562"/>
    <lineage>
        <taxon>Bacteria</taxon>
        <taxon>Pseudomonadati</taxon>
        <taxon>Pseudomonadota</taxon>
        <taxon>Gammaproteobacteria</taxon>
        <taxon>Enterobacterales</taxon>
        <taxon>Enterobacteriaceae</taxon>
        <taxon>Escherichia</taxon>
    </lineage>
</organism>
<gene>
    <name evidence="2" type="ORF">pIP72_102</name>
</gene>
<reference evidence="2" key="1">
    <citation type="submission" date="2019-10" db="EMBL/GenBank/DDBJ databases">
        <title>Molecular requirements for bacterial conjugation in the gut.</title>
        <authorList>
            <person name="Neil K."/>
            <person name="Allard N."/>
            <person name="Grenier F."/>
            <person name="Burrus V."/>
            <person name="Rodrigue S."/>
        </authorList>
    </citation>
    <scope>NUCLEOTIDE SEQUENCE</scope>
    <source>
        <strain evidence="2">BM21</strain>
        <plasmid evidence="2">pIP72</plasmid>
    </source>
</reference>
<evidence type="ECO:0000313" key="2">
    <source>
        <dbReference type="EMBL" id="QIQ17048.1"/>
    </source>
</evidence>
<dbReference type="EMBL" id="MN612051">
    <property type="protein sequence ID" value="QIQ17048.1"/>
    <property type="molecule type" value="Genomic_DNA"/>
</dbReference>
<dbReference type="AlphaFoldDB" id="A0A6G9I2S7"/>
<protein>
    <submittedName>
        <fullName evidence="2">Uncharacterized protein</fullName>
    </submittedName>
</protein>
<name>A0A6G9I2S7_ECOLX</name>
<proteinExistence type="predicted"/>
<feature type="transmembrane region" description="Helical" evidence="1">
    <location>
        <begin position="17"/>
        <end position="36"/>
    </location>
</feature>
<keyword evidence="1" id="KW-1133">Transmembrane helix</keyword>
<keyword evidence="1" id="KW-0472">Membrane</keyword>
<evidence type="ECO:0000256" key="1">
    <source>
        <dbReference type="SAM" id="Phobius"/>
    </source>
</evidence>